<dbReference type="Proteomes" id="UP000034690">
    <property type="component" value="Unassembled WGS sequence"/>
</dbReference>
<name>A0A0G0NL06_9BACT</name>
<protein>
    <recommendedName>
        <fullName evidence="1">PD-(D/E)XK endonuclease-like domain-containing protein</fullName>
    </recommendedName>
</protein>
<evidence type="ECO:0000259" key="1">
    <source>
        <dbReference type="Pfam" id="PF12705"/>
    </source>
</evidence>
<proteinExistence type="predicted"/>
<dbReference type="EMBL" id="LBWQ01000015">
    <property type="protein sequence ID" value="KKR13511.1"/>
    <property type="molecule type" value="Genomic_DNA"/>
</dbReference>
<gene>
    <name evidence="2" type="ORF">UT40_C0015G0008</name>
</gene>
<dbReference type="InterPro" id="IPR011604">
    <property type="entry name" value="PDDEXK-like_dom_sf"/>
</dbReference>
<feature type="domain" description="PD-(D/E)XK endonuclease-like" evidence="1">
    <location>
        <begin position="14"/>
        <end position="253"/>
    </location>
</feature>
<organism evidence="2 3">
    <name type="scientific">Candidatus Woesebacteria bacterium GW2011_GWA1_39_21b</name>
    <dbReference type="NCBI Taxonomy" id="1618551"/>
    <lineage>
        <taxon>Bacteria</taxon>
        <taxon>Candidatus Woeseibacteriota</taxon>
    </lineage>
</organism>
<sequence>MTEIEKDKYKAVWLSHSSIGDYLKCPRLYFLRNVYKNPLSRRKFTIMNPPLALGQVVHEVIESLSFLPTNERFQYPLHKNFEVSWQKVGGEKGGFRNHEQESEYKDRGLKMLKNLEENPGPILMKALKLKSEDGLPYYWFPEEENIILCGKIDWIEYLDASNSIHIIDFKTGRNEEDDASLQLPIYLLLAKNLQKREVSKASYWYLEKPNGMTEVELPEIEDSVEKVRKIASRIKLVRQLNHFVCESNGCRYCIPFEKVAHGGGKLVGLSDYGQEIYIEK</sequence>
<reference evidence="2 3" key="1">
    <citation type="journal article" date="2015" name="Nature">
        <title>rRNA introns, odd ribosomes, and small enigmatic genomes across a large radiation of phyla.</title>
        <authorList>
            <person name="Brown C.T."/>
            <person name="Hug L.A."/>
            <person name="Thomas B.C."/>
            <person name="Sharon I."/>
            <person name="Castelle C.J."/>
            <person name="Singh A."/>
            <person name="Wilkins M.J."/>
            <person name="Williams K.H."/>
            <person name="Banfield J.F."/>
        </authorList>
    </citation>
    <scope>NUCLEOTIDE SEQUENCE [LARGE SCALE GENOMIC DNA]</scope>
</reference>
<dbReference type="AlphaFoldDB" id="A0A0G0NL06"/>
<comment type="caution">
    <text evidence="2">The sequence shown here is derived from an EMBL/GenBank/DDBJ whole genome shotgun (WGS) entry which is preliminary data.</text>
</comment>
<accession>A0A0G0NL06</accession>
<dbReference type="Gene3D" id="3.90.320.10">
    <property type="match status" value="1"/>
</dbReference>
<dbReference type="InterPro" id="IPR038726">
    <property type="entry name" value="PDDEXK_AddAB-type"/>
</dbReference>
<dbReference type="Pfam" id="PF12705">
    <property type="entry name" value="PDDEXK_1"/>
    <property type="match status" value="1"/>
</dbReference>
<evidence type="ECO:0000313" key="3">
    <source>
        <dbReference type="Proteomes" id="UP000034690"/>
    </source>
</evidence>
<evidence type="ECO:0000313" key="2">
    <source>
        <dbReference type="EMBL" id="KKR13511.1"/>
    </source>
</evidence>